<dbReference type="OrthoDB" id="7574122at2"/>
<accession>A0A285R0K4</accession>
<dbReference type="Proteomes" id="UP000219494">
    <property type="component" value="Unassembled WGS sequence"/>
</dbReference>
<name>A0A285R0K4_9SPHN</name>
<dbReference type="RefSeq" id="WP_097064631.1">
    <property type="nucleotide sequence ID" value="NZ_OBMI01000003.1"/>
</dbReference>
<organism evidence="1 2">
    <name type="scientific">Sphingomonas guangdongensis</name>
    <dbReference type="NCBI Taxonomy" id="1141890"/>
    <lineage>
        <taxon>Bacteria</taxon>
        <taxon>Pseudomonadati</taxon>
        <taxon>Pseudomonadota</taxon>
        <taxon>Alphaproteobacteria</taxon>
        <taxon>Sphingomonadales</taxon>
        <taxon>Sphingomonadaceae</taxon>
        <taxon>Sphingomonas</taxon>
    </lineage>
</organism>
<evidence type="ECO:0000313" key="2">
    <source>
        <dbReference type="Proteomes" id="UP000219494"/>
    </source>
</evidence>
<dbReference type="AlphaFoldDB" id="A0A285R0K4"/>
<evidence type="ECO:0000313" key="1">
    <source>
        <dbReference type="EMBL" id="SOB87663.1"/>
    </source>
</evidence>
<sequence length="81" mass="8587">MEIIKLPVGERAPVESDCISIDEQPDGSFALTGSLLGPDESVALVSELRFDSIDEAESTGLAWAADCDIATLYVTTTRLIG</sequence>
<gene>
    <name evidence="1" type="ORF">SAMN06297144_2799</name>
</gene>
<protein>
    <submittedName>
        <fullName evidence="1">Uncharacterized protein</fullName>
    </submittedName>
</protein>
<reference evidence="1 2" key="1">
    <citation type="submission" date="2017-07" db="EMBL/GenBank/DDBJ databases">
        <authorList>
            <person name="Sun Z.S."/>
            <person name="Albrecht U."/>
            <person name="Echele G."/>
            <person name="Lee C.C."/>
        </authorList>
    </citation>
    <scope>NUCLEOTIDE SEQUENCE [LARGE SCALE GENOMIC DNA]</scope>
    <source>
        <strain evidence="1 2">CGMCC 1.12672</strain>
    </source>
</reference>
<proteinExistence type="predicted"/>
<dbReference type="EMBL" id="OBMI01000003">
    <property type="protein sequence ID" value="SOB87663.1"/>
    <property type="molecule type" value="Genomic_DNA"/>
</dbReference>
<keyword evidence="2" id="KW-1185">Reference proteome</keyword>